<keyword evidence="2" id="KW-1185">Reference proteome</keyword>
<dbReference type="EMBL" id="BSNK01000002">
    <property type="protein sequence ID" value="GLQ24491.1"/>
    <property type="molecule type" value="Genomic_DNA"/>
</dbReference>
<reference evidence="1" key="1">
    <citation type="journal article" date="2014" name="Int. J. Syst. Evol. Microbiol.">
        <title>Complete genome of a new Firmicutes species belonging to the dominant human colonic microbiota ('Ruminococcus bicirculans') reveals two chromosomes and a selective capacity to utilize plant glucans.</title>
        <authorList>
            <consortium name="NISC Comparative Sequencing Program"/>
            <person name="Wegmann U."/>
            <person name="Louis P."/>
            <person name="Goesmann A."/>
            <person name="Henrissat B."/>
            <person name="Duncan S.H."/>
            <person name="Flint H.J."/>
        </authorList>
    </citation>
    <scope>NUCLEOTIDE SEQUENCE</scope>
    <source>
        <strain evidence="1">NBRC 108219</strain>
    </source>
</reference>
<evidence type="ECO:0000313" key="1">
    <source>
        <dbReference type="EMBL" id="GLQ24491.1"/>
    </source>
</evidence>
<name>A0ABQ5VAC7_9PROT</name>
<organism evidence="1 2">
    <name type="scientific">Algimonas ampicilliniresistens</name>
    <dbReference type="NCBI Taxonomy" id="1298735"/>
    <lineage>
        <taxon>Bacteria</taxon>
        <taxon>Pseudomonadati</taxon>
        <taxon>Pseudomonadota</taxon>
        <taxon>Alphaproteobacteria</taxon>
        <taxon>Maricaulales</taxon>
        <taxon>Robiginitomaculaceae</taxon>
        <taxon>Algimonas</taxon>
    </lineage>
</organism>
<sequence length="43" mass="5102">MPPKTQLDKFKQTARELECDESEEAFERKLRKIAKTDNKMDSD</sequence>
<gene>
    <name evidence="1" type="ORF">GCM10007853_23650</name>
</gene>
<reference evidence="1" key="2">
    <citation type="submission" date="2023-01" db="EMBL/GenBank/DDBJ databases">
        <title>Draft genome sequence of Algimonas ampicilliniresistens strain NBRC 108219.</title>
        <authorList>
            <person name="Sun Q."/>
            <person name="Mori K."/>
        </authorList>
    </citation>
    <scope>NUCLEOTIDE SEQUENCE</scope>
    <source>
        <strain evidence="1">NBRC 108219</strain>
    </source>
</reference>
<accession>A0ABQ5VAC7</accession>
<evidence type="ECO:0000313" key="2">
    <source>
        <dbReference type="Proteomes" id="UP001161391"/>
    </source>
</evidence>
<dbReference type="Proteomes" id="UP001161391">
    <property type="component" value="Unassembled WGS sequence"/>
</dbReference>
<proteinExistence type="predicted"/>
<protein>
    <submittedName>
        <fullName evidence="1">Uncharacterized protein</fullName>
    </submittedName>
</protein>
<comment type="caution">
    <text evidence="1">The sequence shown here is derived from an EMBL/GenBank/DDBJ whole genome shotgun (WGS) entry which is preliminary data.</text>
</comment>